<name>A0A4Y5TX42_9CAUD</name>
<accession>A0A4Y5TX42</accession>
<dbReference type="Proteomes" id="UP000316128">
    <property type="component" value="Segment"/>
</dbReference>
<evidence type="ECO:0000313" key="2">
    <source>
        <dbReference type="Proteomes" id="UP000316128"/>
    </source>
</evidence>
<protein>
    <submittedName>
        <fullName evidence="1">Uncharacterized protein</fullName>
    </submittedName>
</protein>
<sequence>MCKKSPEQCNAKVKCKCCIKRQVMSKLRDAYLEAKENGEVKSYKIIVDSEQETGKLGLNEVDNQFEQQHYVIEIKGE</sequence>
<reference evidence="1 2" key="1">
    <citation type="submission" date="2019-04" db="EMBL/GenBank/DDBJ databases">
        <title>Nine Novel Phages from a Plateau Lake in Southwest China Provide Insights into Aeromonas Phage Diversity.</title>
        <authorList>
            <person name="Xiao W."/>
            <person name="Bai M."/>
            <person name="Wang Y."/>
            <person name="Cui X."/>
        </authorList>
    </citation>
    <scope>NUCLEOTIDE SEQUENCE [LARGE SCALE GENOMIC DNA]</scope>
</reference>
<gene>
    <name evidence="1" type="ORF">2L372D_058</name>
</gene>
<proteinExistence type="predicted"/>
<keyword evidence="2" id="KW-1185">Reference proteome</keyword>
<dbReference type="EMBL" id="MK804893">
    <property type="protein sequence ID" value="QDB73972.1"/>
    <property type="molecule type" value="Genomic_DNA"/>
</dbReference>
<organism evidence="1 2">
    <name type="scientific">Aeromonas phage 2L372D</name>
    <dbReference type="NCBI Taxonomy" id="2588097"/>
    <lineage>
        <taxon>Viruses</taxon>
        <taxon>Duplodnaviria</taxon>
        <taxon>Heunggongvirae</taxon>
        <taxon>Uroviricota</taxon>
        <taxon>Caudoviricetes</taxon>
        <taxon>Plateaulakevirus</taxon>
        <taxon>Plateaulakevirus pv2L372D</taxon>
    </lineage>
</organism>
<evidence type="ECO:0000313" key="1">
    <source>
        <dbReference type="EMBL" id="QDB73972.1"/>
    </source>
</evidence>